<keyword evidence="6" id="KW-0238">DNA-binding</keyword>
<evidence type="ECO:0000256" key="7">
    <source>
        <dbReference type="ARBA" id="ARBA00049120"/>
    </source>
</evidence>
<dbReference type="PANTHER" id="PTHR13370:SF3">
    <property type="entry name" value="TRNA (GUANINE(10)-N2)-METHYLTRANSFERASE HOMOLOG"/>
    <property type="match status" value="1"/>
</dbReference>
<keyword evidence="3 10" id="KW-0808">Transferase</keyword>
<dbReference type="InterPro" id="IPR029063">
    <property type="entry name" value="SAM-dependent_MTases_sf"/>
</dbReference>
<comment type="caution">
    <text evidence="10">The sequence shown here is derived from an EMBL/GenBank/DDBJ whole genome shotgun (WGS) entry which is preliminary data.</text>
</comment>
<dbReference type="InterPro" id="IPR001091">
    <property type="entry name" value="RM_Methyltransferase"/>
</dbReference>
<dbReference type="PROSITE" id="PS00093">
    <property type="entry name" value="N4_MTASE"/>
    <property type="match status" value="1"/>
</dbReference>
<evidence type="ECO:0000313" key="10">
    <source>
        <dbReference type="EMBL" id="TRU83214.1"/>
    </source>
</evidence>
<evidence type="ECO:0000259" key="9">
    <source>
        <dbReference type="Pfam" id="PF01555"/>
    </source>
</evidence>
<evidence type="ECO:0000256" key="5">
    <source>
        <dbReference type="ARBA" id="ARBA00022747"/>
    </source>
</evidence>
<gene>
    <name evidence="10" type="ORF">EWV54_20500</name>
</gene>
<dbReference type="SUPFAM" id="SSF53335">
    <property type="entry name" value="S-adenosyl-L-methionine-dependent methyltransferases"/>
    <property type="match status" value="1"/>
</dbReference>
<dbReference type="InterPro" id="IPR017985">
    <property type="entry name" value="MeTrfase_CN4_CS"/>
</dbReference>
<evidence type="ECO:0000256" key="4">
    <source>
        <dbReference type="ARBA" id="ARBA00022691"/>
    </source>
</evidence>
<evidence type="ECO:0000256" key="2">
    <source>
        <dbReference type="ARBA" id="ARBA00022603"/>
    </source>
</evidence>
<evidence type="ECO:0000256" key="8">
    <source>
        <dbReference type="RuleBase" id="RU362026"/>
    </source>
</evidence>
<dbReference type="EMBL" id="SFAV01000288">
    <property type="protein sequence ID" value="TRU83214.1"/>
    <property type="molecule type" value="Genomic_DNA"/>
</dbReference>
<sequence length="372" mass="41713">MDYTVIDLPSTQSCPKTAGEIVSENFFQAFTAYQNTIQKAPLLLNGDALLILRDLPDDCIDFVMTSPPYWGKREYENGGIGLENDYRDFVKHLAAVFAEMKRVLKPEGSFWLNLGDSYNGKGLIGVPWRVAFELVDNQGWILRNNVIWNKLKGGMDNSKDRLGNVHENVFHFVKQPKGYYYNADAIRSKPRESKVVNGAIVSATGVSGVRYKRQIELSTSLSDAEKAAAFLALEQMLSDIGSGRASDFRMIIRGQQRATHSDNEKVSGRAKELRDQGFYFLKYHPKGSKPTDVWDILPEDTQRRETHFAPYPVDLCILPLLATCPEGGTVLDPFCGTGTTLVAARNLGRRSVGIDISRRYLELTKKRCESLS</sequence>
<keyword evidence="2 10" id="KW-0489">Methyltransferase</keyword>
<dbReference type="InterPro" id="IPR002941">
    <property type="entry name" value="DNA_methylase_N4/N6"/>
</dbReference>
<reference evidence="10 11" key="1">
    <citation type="submission" date="2019-01" db="EMBL/GenBank/DDBJ databases">
        <title>Coherence of Microcystis species and biogeography revealed through population genomics.</title>
        <authorList>
            <person name="Perez-Carrascal O.M."/>
            <person name="Terrat Y."/>
            <person name="Giani A."/>
            <person name="Fortin N."/>
            <person name="Tromas N."/>
            <person name="Shapiro B.J."/>
        </authorList>
    </citation>
    <scope>NUCLEOTIDE SEQUENCE [LARGE SCALE GENOMIC DNA]</scope>
    <source>
        <strain evidence="10">Mn_MB_F_20050700_S1D</strain>
    </source>
</reference>
<protein>
    <recommendedName>
        <fullName evidence="8">Methyltransferase</fullName>
        <ecNumber evidence="8">2.1.1.-</ecNumber>
    </recommendedName>
</protein>
<dbReference type="GO" id="GO:0005737">
    <property type="term" value="C:cytoplasm"/>
    <property type="evidence" value="ECO:0007669"/>
    <property type="project" value="TreeGrafter"/>
</dbReference>
<dbReference type="GO" id="GO:0003677">
    <property type="term" value="F:DNA binding"/>
    <property type="evidence" value="ECO:0007669"/>
    <property type="project" value="UniProtKB-KW"/>
</dbReference>
<keyword evidence="5" id="KW-0680">Restriction system</keyword>
<keyword evidence="4" id="KW-0949">S-adenosyl-L-methionine</keyword>
<evidence type="ECO:0000256" key="6">
    <source>
        <dbReference type="ARBA" id="ARBA00023125"/>
    </source>
</evidence>
<dbReference type="EC" id="2.1.1.-" evidence="8"/>
<comment type="catalytic activity">
    <reaction evidence="7">
        <text>a 2'-deoxycytidine in DNA + S-adenosyl-L-methionine = an N(4)-methyl-2'-deoxycytidine in DNA + S-adenosyl-L-homocysteine + H(+)</text>
        <dbReference type="Rhea" id="RHEA:16857"/>
        <dbReference type="Rhea" id="RHEA-COMP:11369"/>
        <dbReference type="Rhea" id="RHEA-COMP:13674"/>
        <dbReference type="ChEBI" id="CHEBI:15378"/>
        <dbReference type="ChEBI" id="CHEBI:57856"/>
        <dbReference type="ChEBI" id="CHEBI:59789"/>
        <dbReference type="ChEBI" id="CHEBI:85452"/>
        <dbReference type="ChEBI" id="CHEBI:137933"/>
        <dbReference type="EC" id="2.1.1.113"/>
    </reaction>
</comment>
<evidence type="ECO:0000256" key="1">
    <source>
        <dbReference type="ARBA" id="ARBA00010203"/>
    </source>
</evidence>
<dbReference type="PRINTS" id="PR00508">
    <property type="entry name" value="S21N4MTFRASE"/>
</dbReference>
<proteinExistence type="inferred from homology"/>
<dbReference type="PANTHER" id="PTHR13370">
    <property type="entry name" value="RNA METHYLASE-RELATED"/>
    <property type="match status" value="1"/>
</dbReference>
<evidence type="ECO:0000256" key="3">
    <source>
        <dbReference type="ARBA" id="ARBA00022679"/>
    </source>
</evidence>
<dbReference type="GO" id="GO:0009307">
    <property type="term" value="P:DNA restriction-modification system"/>
    <property type="evidence" value="ECO:0007669"/>
    <property type="project" value="UniProtKB-KW"/>
</dbReference>
<dbReference type="GO" id="GO:0015667">
    <property type="term" value="F:site-specific DNA-methyltransferase (cytosine-N4-specific) activity"/>
    <property type="evidence" value="ECO:0007669"/>
    <property type="project" value="UniProtKB-EC"/>
</dbReference>
<dbReference type="Gene3D" id="3.40.50.150">
    <property type="entry name" value="Vaccinia Virus protein VP39"/>
    <property type="match status" value="1"/>
</dbReference>
<accession>A0A552IIB2</accession>
<feature type="domain" description="DNA methylase N-4/N-6" evidence="9">
    <location>
        <begin position="60"/>
        <end position="366"/>
    </location>
</feature>
<dbReference type="CDD" id="cd02440">
    <property type="entry name" value="AdoMet_MTases"/>
    <property type="match status" value="1"/>
</dbReference>
<dbReference type="AlphaFoldDB" id="A0A552IIB2"/>
<dbReference type="Proteomes" id="UP000319191">
    <property type="component" value="Unassembled WGS sequence"/>
</dbReference>
<dbReference type="GO" id="GO:0032259">
    <property type="term" value="P:methylation"/>
    <property type="evidence" value="ECO:0007669"/>
    <property type="project" value="UniProtKB-KW"/>
</dbReference>
<comment type="similarity">
    <text evidence="1">Belongs to the N(4)/N(6)-methyltransferase family. N(4) subfamily.</text>
</comment>
<evidence type="ECO:0000313" key="11">
    <source>
        <dbReference type="Proteomes" id="UP000319191"/>
    </source>
</evidence>
<dbReference type="GO" id="GO:0008170">
    <property type="term" value="F:N-methyltransferase activity"/>
    <property type="evidence" value="ECO:0007669"/>
    <property type="project" value="InterPro"/>
</dbReference>
<name>A0A552IIB2_9CHRO</name>
<organism evidence="10 11">
    <name type="scientific">Microcystis novacekii Mn_MB_F_20050700_S1D</name>
    <dbReference type="NCBI Taxonomy" id="2486266"/>
    <lineage>
        <taxon>Bacteria</taxon>
        <taxon>Bacillati</taxon>
        <taxon>Cyanobacteriota</taxon>
        <taxon>Cyanophyceae</taxon>
        <taxon>Oscillatoriophycideae</taxon>
        <taxon>Chroococcales</taxon>
        <taxon>Microcystaceae</taxon>
        <taxon>Microcystis</taxon>
    </lineage>
</organism>
<dbReference type="Pfam" id="PF01555">
    <property type="entry name" value="N6_N4_Mtase"/>
    <property type="match status" value="1"/>
</dbReference>